<reference evidence="2" key="1">
    <citation type="submission" date="2022-08" db="EMBL/GenBank/DDBJ databases">
        <authorList>
            <consortium name="DOE Joint Genome Institute"/>
            <person name="Min B."/>
            <person name="Riley R."/>
            <person name="Sierra-Patev S."/>
            <person name="Naranjo-Ortiz M."/>
            <person name="Looney B."/>
            <person name="Konkel Z."/>
            <person name="Slot J.C."/>
            <person name="Sakamoto Y."/>
            <person name="Steenwyk J.L."/>
            <person name="Rokas A."/>
            <person name="Carro J."/>
            <person name="Camarero S."/>
            <person name="Ferreira P."/>
            <person name="Molpeceres G."/>
            <person name="Ruiz-Duenas F.J."/>
            <person name="Serrano A."/>
            <person name="Henrissat B."/>
            <person name="Drula E."/>
            <person name="Hughes K.W."/>
            <person name="Mata J.L."/>
            <person name="Ishikawa N.K."/>
            <person name="Vargas-Isla R."/>
            <person name="Ushijima S."/>
            <person name="Smith C.A."/>
            <person name="Ahrendt S."/>
            <person name="Andreopoulos W."/>
            <person name="He G."/>
            <person name="Labutti K."/>
            <person name="Lipzen A."/>
            <person name="Ng V."/>
            <person name="Sandor L."/>
            <person name="Barry K."/>
            <person name="Martinez A.T."/>
            <person name="Xiao Y."/>
            <person name="Gibbons J.G."/>
            <person name="Terashima K."/>
            <person name="Hibbett D.S."/>
            <person name="Grigoriev I.V."/>
        </authorList>
    </citation>
    <scope>NUCLEOTIDE SEQUENCE</scope>
    <source>
        <strain evidence="2">TFB9207</strain>
    </source>
</reference>
<dbReference type="AlphaFoldDB" id="A0AA38U7J0"/>
<evidence type="ECO:0000313" key="2">
    <source>
        <dbReference type="EMBL" id="KAJ3833774.1"/>
    </source>
</evidence>
<keyword evidence="1" id="KW-0732">Signal</keyword>
<feature type="signal peptide" evidence="1">
    <location>
        <begin position="1"/>
        <end position="25"/>
    </location>
</feature>
<feature type="chain" id="PRO_5041208547" evidence="1">
    <location>
        <begin position="26"/>
        <end position="207"/>
    </location>
</feature>
<sequence>MRFHTRRGLRAAILSFFSFLCTAVALPTNPYKAVSHTSYPSFSPMNYIYLVNSQMAHRPLNSVGVQYEWVVSIWFSDPPRTRFAGDLISKDIVAALKPHVAPDVLFYFPSRGLIPYWDKFNQLKFNIYLTRNGLADTSNLGNLRPIGFGYVTKLDSDIQTKVSFQKLRDPTLGETSSNMADYEFPVYINGKCQIENEIFSRPTNQAM</sequence>
<keyword evidence="3" id="KW-1185">Reference proteome</keyword>
<protein>
    <submittedName>
        <fullName evidence="2">Uncharacterized protein</fullName>
    </submittedName>
</protein>
<gene>
    <name evidence="2" type="ORF">F5878DRAFT_393126</name>
</gene>
<evidence type="ECO:0000313" key="3">
    <source>
        <dbReference type="Proteomes" id="UP001163846"/>
    </source>
</evidence>
<organism evidence="2 3">
    <name type="scientific">Lentinula raphanica</name>
    <dbReference type="NCBI Taxonomy" id="153919"/>
    <lineage>
        <taxon>Eukaryota</taxon>
        <taxon>Fungi</taxon>
        <taxon>Dikarya</taxon>
        <taxon>Basidiomycota</taxon>
        <taxon>Agaricomycotina</taxon>
        <taxon>Agaricomycetes</taxon>
        <taxon>Agaricomycetidae</taxon>
        <taxon>Agaricales</taxon>
        <taxon>Marasmiineae</taxon>
        <taxon>Omphalotaceae</taxon>
        <taxon>Lentinula</taxon>
    </lineage>
</organism>
<accession>A0AA38U7J0</accession>
<dbReference type="Proteomes" id="UP001163846">
    <property type="component" value="Unassembled WGS sequence"/>
</dbReference>
<evidence type="ECO:0000256" key="1">
    <source>
        <dbReference type="SAM" id="SignalP"/>
    </source>
</evidence>
<dbReference type="EMBL" id="MU806636">
    <property type="protein sequence ID" value="KAJ3833774.1"/>
    <property type="molecule type" value="Genomic_DNA"/>
</dbReference>
<proteinExistence type="predicted"/>
<comment type="caution">
    <text evidence="2">The sequence shown here is derived from an EMBL/GenBank/DDBJ whole genome shotgun (WGS) entry which is preliminary data.</text>
</comment>
<name>A0AA38U7J0_9AGAR</name>